<accession>A0A8J2PH75</accession>
<feature type="transmembrane region" description="Helical" evidence="1">
    <location>
        <begin position="63"/>
        <end position="87"/>
    </location>
</feature>
<keyword evidence="1" id="KW-0812">Transmembrane</keyword>
<dbReference type="AlphaFoldDB" id="A0A8J2PH75"/>
<feature type="transmembrane region" description="Helical" evidence="1">
    <location>
        <begin position="272"/>
        <end position="294"/>
    </location>
</feature>
<keyword evidence="1" id="KW-1133">Transmembrane helix</keyword>
<reference evidence="2" key="1">
    <citation type="submission" date="2021-06" db="EMBL/GenBank/DDBJ databases">
        <authorList>
            <person name="Hodson N. C."/>
            <person name="Mongue J. A."/>
            <person name="Jaron S. K."/>
        </authorList>
    </citation>
    <scope>NUCLEOTIDE SEQUENCE</scope>
</reference>
<feature type="transmembrane region" description="Helical" evidence="1">
    <location>
        <begin position="217"/>
        <end position="242"/>
    </location>
</feature>
<evidence type="ECO:0000313" key="2">
    <source>
        <dbReference type="EMBL" id="CAG7787060.1"/>
    </source>
</evidence>
<protein>
    <submittedName>
        <fullName evidence="2">Uncharacterized protein</fullName>
    </submittedName>
</protein>
<comment type="caution">
    <text evidence="2">The sequence shown here is derived from an EMBL/GenBank/DDBJ whole genome shotgun (WGS) entry which is preliminary data.</text>
</comment>
<organism evidence="2 3">
    <name type="scientific">Allacma fusca</name>
    <dbReference type="NCBI Taxonomy" id="39272"/>
    <lineage>
        <taxon>Eukaryota</taxon>
        <taxon>Metazoa</taxon>
        <taxon>Ecdysozoa</taxon>
        <taxon>Arthropoda</taxon>
        <taxon>Hexapoda</taxon>
        <taxon>Collembola</taxon>
        <taxon>Symphypleona</taxon>
        <taxon>Sminthuridae</taxon>
        <taxon>Allacma</taxon>
    </lineage>
</organism>
<keyword evidence="3" id="KW-1185">Reference proteome</keyword>
<dbReference type="EMBL" id="CAJVCH010330975">
    <property type="protein sequence ID" value="CAG7787060.1"/>
    <property type="molecule type" value="Genomic_DNA"/>
</dbReference>
<proteinExistence type="predicted"/>
<evidence type="ECO:0000256" key="1">
    <source>
        <dbReference type="SAM" id="Phobius"/>
    </source>
</evidence>
<feature type="transmembrane region" description="Helical" evidence="1">
    <location>
        <begin position="186"/>
        <end position="211"/>
    </location>
</feature>
<dbReference type="Proteomes" id="UP000708208">
    <property type="component" value="Unassembled WGS sequence"/>
</dbReference>
<gene>
    <name evidence="2" type="ORF">AFUS01_LOCUS25587</name>
</gene>
<feature type="transmembrane region" description="Helical" evidence="1">
    <location>
        <begin position="108"/>
        <end position="124"/>
    </location>
</feature>
<sequence>MQVEYVTQTPGISKSSQMCISKYLKGIPVCGIKAVKYSKISAQDQGGHSLNKLSKKTILNDLAGIYIFCLWWGWMAGSSLVIALTVFKPRVGMFFTSLVNISSPYPRIGVTVFQMCFTCYIFVTMVSNCFIYAATGIEGIFTYCYVARELRLGHRSYNTKPELRTTLHFMKVYTEIMILHSLAREIFCPIVIPSHQWIFIVLASFSIFGSIRFKDKFAVLLMLIGALVTGYLVFAFTMFAYVRKSSLETLRSWKRSRYTPAFRKFLKGCKPFQVYVGSYYFIDMGMVLSMLQGISEMTVNFLVLHREYVKE</sequence>
<name>A0A8J2PH75_9HEXA</name>
<evidence type="ECO:0000313" key="3">
    <source>
        <dbReference type="Proteomes" id="UP000708208"/>
    </source>
</evidence>
<keyword evidence="1" id="KW-0472">Membrane</keyword>